<dbReference type="AlphaFoldDB" id="A0A0S7Y5E9"/>
<dbReference type="Gene3D" id="3.30.420.130">
    <property type="entry name" value="Dinitrogenase iron-molybdenum cofactor biosynthesis domain"/>
    <property type="match status" value="2"/>
</dbReference>
<dbReference type="PANTHER" id="PTHR42983">
    <property type="entry name" value="DINITROGENASE IRON-MOLYBDENUM COFACTOR PROTEIN-RELATED"/>
    <property type="match status" value="1"/>
</dbReference>
<accession>A0A0S7Y5E9</accession>
<organism evidence="2 3">
    <name type="scientific">candidate division WOR-1 bacterium DG_54_3</name>
    <dbReference type="NCBI Taxonomy" id="1703775"/>
    <lineage>
        <taxon>Bacteria</taxon>
        <taxon>Bacillati</taxon>
        <taxon>Saganbacteria</taxon>
    </lineage>
</organism>
<evidence type="ECO:0000313" key="3">
    <source>
        <dbReference type="Proteomes" id="UP000051861"/>
    </source>
</evidence>
<dbReference type="EMBL" id="LIZX01000011">
    <property type="protein sequence ID" value="KPJ69896.1"/>
    <property type="molecule type" value="Genomic_DNA"/>
</dbReference>
<dbReference type="PATRIC" id="fig|1703775.3.peg.2662"/>
<reference evidence="2 3" key="1">
    <citation type="journal article" date="2015" name="Microbiome">
        <title>Genomic resolution of linkages in carbon, nitrogen, and sulfur cycling among widespread estuary sediment bacteria.</title>
        <authorList>
            <person name="Baker B.J."/>
            <person name="Lazar C.S."/>
            <person name="Teske A.P."/>
            <person name="Dick G.J."/>
        </authorList>
    </citation>
    <scope>NUCLEOTIDE SEQUENCE [LARGE SCALE GENOMIC DNA]</scope>
    <source>
        <strain evidence="2">DG_54_3</strain>
    </source>
</reference>
<dbReference type="PANTHER" id="PTHR42983:SF1">
    <property type="entry name" value="IRON-MOLYBDENUM PROTEIN"/>
    <property type="match status" value="1"/>
</dbReference>
<sequence length="235" mass="25455">MKVAIATEGGYVSAHFGRCPSYTIIEIKEGKILKREEIPNPGHQPGFLPQYLEDRGVNCIIAGGMGPRAQGLFAQRNIEAVVGVQGEIDEVIEKFLNQELEHGDDLCGHRYGEAHPRHHHQEETLQPRGTKICITAKGKDLDSEVDPSFGRAQNFLIIEPETMEIEAFENPNIELAQGAGIQTAQLIASKNVAAVLTGSCGPNASRVLQASGIKVITGLTGSVQDALSEYKSEEK</sequence>
<gene>
    <name evidence="2" type="ORF">AMJ44_01705</name>
</gene>
<dbReference type="InterPro" id="IPR033913">
    <property type="entry name" value="MTH1175_dom"/>
</dbReference>
<dbReference type="InterPro" id="IPR036105">
    <property type="entry name" value="DiNase_FeMo-co_biosyn_sf"/>
</dbReference>
<dbReference type="Pfam" id="PF02579">
    <property type="entry name" value="Nitro_FeMo-Co"/>
    <property type="match status" value="2"/>
</dbReference>
<feature type="domain" description="Dinitrogenase iron-molybdenum cofactor biosynthesis" evidence="1">
    <location>
        <begin position="9"/>
        <end position="96"/>
    </location>
</feature>
<comment type="caution">
    <text evidence="2">The sequence shown here is derived from an EMBL/GenBank/DDBJ whole genome shotgun (WGS) entry which is preliminary data.</text>
</comment>
<dbReference type="CDD" id="cd00851">
    <property type="entry name" value="MTH1175"/>
    <property type="match status" value="2"/>
</dbReference>
<evidence type="ECO:0000313" key="2">
    <source>
        <dbReference type="EMBL" id="KPJ69896.1"/>
    </source>
</evidence>
<dbReference type="Proteomes" id="UP000051861">
    <property type="component" value="Unassembled WGS sequence"/>
</dbReference>
<evidence type="ECO:0000259" key="1">
    <source>
        <dbReference type="Pfam" id="PF02579"/>
    </source>
</evidence>
<name>A0A0S7Y5E9_UNCSA</name>
<feature type="domain" description="Dinitrogenase iron-molybdenum cofactor biosynthesis" evidence="1">
    <location>
        <begin position="142"/>
        <end position="231"/>
    </location>
</feature>
<proteinExistence type="predicted"/>
<protein>
    <recommendedName>
        <fullName evidence="1">Dinitrogenase iron-molybdenum cofactor biosynthesis domain-containing protein</fullName>
    </recommendedName>
</protein>
<dbReference type="SUPFAM" id="SSF53146">
    <property type="entry name" value="Nitrogenase accessory factor-like"/>
    <property type="match status" value="2"/>
</dbReference>
<dbReference type="InterPro" id="IPR003731">
    <property type="entry name" value="Di-Nase_FeMo-co_biosynth"/>
</dbReference>